<dbReference type="Proteomes" id="UP001175211">
    <property type="component" value="Unassembled WGS sequence"/>
</dbReference>
<organism evidence="1 2">
    <name type="scientific">Armillaria tabescens</name>
    <name type="common">Ringless honey mushroom</name>
    <name type="synonym">Agaricus tabescens</name>
    <dbReference type="NCBI Taxonomy" id="1929756"/>
    <lineage>
        <taxon>Eukaryota</taxon>
        <taxon>Fungi</taxon>
        <taxon>Dikarya</taxon>
        <taxon>Basidiomycota</taxon>
        <taxon>Agaricomycotina</taxon>
        <taxon>Agaricomycetes</taxon>
        <taxon>Agaricomycetidae</taxon>
        <taxon>Agaricales</taxon>
        <taxon>Marasmiineae</taxon>
        <taxon>Physalacriaceae</taxon>
        <taxon>Desarmillaria</taxon>
    </lineage>
</organism>
<reference evidence="1" key="1">
    <citation type="submission" date="2023-06" db="EMBL/GenBank/DDBJ databases">
        <authorList>
            <consortium name="Lawrence Berkeley National Laboratory"/>
            <person name="Ahrendt S."/>
            <person name="Sahu N."/>
            <person name="Indic B."/>
            <person name="Wong-Bajracharya J."/>
            <person name="Merenyi Z."/>
            <person name="Ke H.-M."/>
            <person name="Monk M."/>
            <person name="Kocsube S."/>
            <person name="Drula E."/>
            <person name="Lipzen A."/>
            <person name="Balint B."/>
            <person name="Henrissat B."/>
            <person name="Andreopoulos B."/>
            <person name="Martin F.M."/>
            <person name="Harder C.B."/>
            <person name="Rigling D."/>
            <person name="Ford K.L."/>
            <person name="Foster G.D."/>
            <person name="Pangilinan J."/>
            <person name="Papanicolaou A."/>
            <person name="Barry K."/>
            <person name="LaButti K."/>
            <person name="Viragh M."/>
            <person name="Koriabine M."/>
            <person name="Yan M."/>
            <person name="Riley R."/>
            <person name="Champramary S."/>
            <person name="Plett K.L."/>
            <person name="Tsai I.J."/>
            <person name="Slot J."/>
            <person name="Sipos G."/>
            <person name="Plett J."/>
            <person name="Nagy L.G."/>
            <person name="Grigoriev I.V."/>
        </authorList>
    </citation>
    <scope>NUCLEOTIDE SEQUENCE</scope>
    <source>
        <strain evidence="1">CCBAS 213</strain>
    </source>
</reference>
<keyword evidence="2" id="KW-1185">Reference proteome</keyword>
<dbReference type="RefSeq" id="XP_060323912.1">
    <property type="nucleotide sequence ID" value="XM_060479904.1"/>
</dbReference>
<proteinExistence type="predicted"/>
<dbReference type="GeneID" id="85363452"/>
<evidence type="ECO:0000313" key="1">
    <source>
        <dbReference type="EMBL" id="KAK0441226.1"/>
    </source>
</evidence>
<name>A0AA39MNG3_ARMTA</name>
<dbReference type="EMBL" id="JAUEPS010000071">
    <property type="protein sequence ID" value="KAK0441226.1"/>
    <property type="molecule type" value="Genomic_DNA"/>
</dbReference>
<sequence>MLKEINTAAQGSLDSLAALSTQYQTKSAFADIIKGVRCDLHSVPLPTTYMDPRISPRKDEIETIHRSLTALNTSLEHDVLRYHRNSVTLTSMWPDLWIWAEPFFQTHFVTVAGDDDALYAELLDVLTPTAMAVMDSIGTLLYAPRMRSRVFRHVNLFLHDANLGSHIFQCPELPFRAPSFQDDERGARQVLESVEQQTKISSTLHLVPPDHVKASLFTAVGTISLGPREGMGNR</sequence>
<dbReference type="AlphaFoldDB" id="A0AA39MNG3"/>
<evidence type="ECO:0000313" key="2">
    <source>
        <dbReference type="Proteomes" id="UP001175211"/>
    </source>
</evidence>
<protein>
    <submittedName>
        <fullName evidence="1">Uncharacterized protein</fullName>
    </submittedName>
</protein>
<gene>
    <name evidence="1" type="ORF">EV420DRAFT_1730195</name>
</gene>
<comment type="caution">
    <text evidence="1">The sequence shown here is derived from an EMBL/GenBank/DDBJ whole genome shotgun (WGS) entry which is preliminary data.</text>
</comment>
<accession>A0AA39MNG3</accession>